<gene>
    <name evidence="2" type="ORF">DB43_GG00030</name>
</gene>
<dbReference type="AlphaFoldDB" id="A0A0C1ELY2"/>
<dbReference type="RefSeq" id="WP_013925242.1">
    <property type="nucleotide sequence ID" value="NZ_BAWW01000008.1"/>
</dbReference>
<dbReference type="Pfam" id="PF02493">
    <property type="entry name" value="MORN"/>
    <property type="match status" value="3"/>
</dbReference>
<proteinExistence type="predicted"/>
<keyword evidence="1" id="KW-0677">Repeat</keyword>
<comment type="caution">
    <text evidence="2">The sequence shown here is derived from an EMBL/GenBank/DDBJ whole genome shotgun (WGS) entry which is preliminary data.</text>
</comment>
<dbReference type="Gene3D" id="2.20.110.10">
    <property type="entry name" value="Histone H3 K4-specific methyltransferase SET7/9 N-terminal domain"/>
    <property type="match status" value="2"/>
</dbReference>
<dbReference type="PATRIC" id="fig|83552.4.peg.1386"/>
<evidence type="ECO:0000313" key="3">
    <source>
        <dbReference type="Proteomes" id="UP000031307"/>
    </source>
</evidence>
<dbReference type="Proteomes" id="UP000031307">
    <property type="component" value="Unassembled WGS sequence"/>
</dbReference>
<dbReference type="InterPro" id="IPR003409">
    <property type="entry name" value="MORN"/>
</dbReference>
<organism evidence="2 3">
    <name type="scientific">Parachlamydia acanthamoebae</name>
    <dbReference type="NCBI Taxonomy" id="83552"/>
    <lineage>
        <taxon>Bacteria</taxon>
        <taxon>Pseudomonadati</taxon>
        <taxon>Chlamydiota</taxon>
        <taxon>Chlamydiia</taxon>
        <taxon>Parachlamydiales</taxon>
        <taxon>Parachlamydiaceae</taxon>
        <taxon>Parachlamydia</taxon>
    </lineage>
</organism>
<dbReference type="SUPFAM" id="SSF82185">
    <property type="entry name" value="Histone H3 K4-specific methyltransferase SET7/9 N-terminal domain"/>
    <property type="match status" value="2"/>
</dbReference>
<dbReference type="EMBL" id="JSAM01000076">
    <property type="protein sequence ID" value="KIA77424.1"/>
    <property type="molecule type" value="Genomic_DNA"/>
</dbReference>
<reference evidence="2 3" key="1">
    <citation type="journal article" date="2014" name="Mol. Biol. Evol.">
        <title>Massive expansion of Ubiquitination-related gene families within the Chlamydiae.</title>
        <authorList>
            <person name="Domman D."/>
            <person name="Collingro A."/>
            <person name="Lagkouvardos I."/>
            <person name="Gehre L."/>
            <person name="Weinmaier T."/>
            <person name="Rattei T."/>
            <person name="Subtil A."/>
            <person name="Horn M."/>
        </authorList>
    </citation>
    <scope>NUCLEOTIDE SEQUENCE [LARGE SCALE GENOMIC DNA]</scope>
    <source>
        <strain evidence="2 3">OEW1</strain>
    </source>
</reference>
<accession>A0A0C1ELY2</accession>
<evidence type="ECO:0008006" key="4">
    <source>
        <dbReference type="Google" id="ProtNLM"/>
    </source>
</evidence>
<sequence>MTSIRSYIGHFSAQKTLFPEKSTGKNKNRISFDGLKSDPRFSIALKSLKLYSAINQPKIRFWEGAVLLKVVVENPQEQGCFKEAYVKVNASSLRKKFGITQKEFNAEKKRYGIDLTTYISTKIEEKIALKGTFSGFEGAKENADGNFNGLGRYVDSEREYEGHFKNNELNGNGVIVYKDRNSGAIQAIYEGKVKKDKHHGRGILKCTATKEETCEHTYVGQFRETLFKGTITYSSGKKYVGECQSGKYHGKGELRYNDGCKEKGEFKDGDLYNGILSYKKGKKYRYVNGLQQQQPEKSLSEKILNFLKGKKISK</sequence>
<name>A0A0C1ELY2_9BACT</name>
<dbReference type="PANTHER" id="PTHR23084:SF263">
    <property type="entry name" value="MORN REPEAT-CONTAINING PROTEIN 1"/>
    <property type="match status" value="1"/>
</dbReference>
<evidence type="ECO:0000256" key="1">
    <source>
        <dbReference type="ARBA" id="ARBA00022737"/>
    </source>
</evidence>
<protein>
    <recommendedName>
        <fullName evidence="4">MORN repeat protein</fullName>
    </recommendedName>
</protein>
<dbReference type="SMART" id="SM00698">
    <property type="entry name" value="MORN"/>
    <property type="match status" value="3"/>
</dbReference>
<dbReference type="PANTHER" id="PTHR23084">
    <property type="entry name" value="PHOSPHATIDYLINOSITOL-4-PHOSPHATE 5-KINASE RELATED"/>
    <property type="match status" value="1"/>
</dbReference>
<evidence type="ECO:0000313" key="2">
    <source>
        <dbReference type="EMBL" id="KIA77424.1"/>
    </source>
</evidence>